<dbReference type="InterPro" id="IPR003593">
    <property type="entry name" value="AAA+_ATPase"/>
</dbReference>
<dbReference type="AlphaFoldDB" id="A0A2H5Q3U9"/>
<dbReference type="InterPro" id="IPR002182">
    <property type="entry name" value="NB-ARC"/>
</dbReference>
<evidence type="ECO:0000259" key="7">
    <source>
        <dbReference type="SMART" id="SM00382"/>
    </source>
</evidence>
<dbReference type="InterPro" id="IPR032675">
    <property type="entry name" value="LRR_dom_sf"/>
</dbReference>
<feature type="chain" id="PRO_5015080651" description="AAA+ ATPase domain-containing protein" evidence="6">
    <location>
        <begin position="17"/>
        <end position="1157"/>
    </location>
</feature>
<dbReference type="PANTHER" id="PTHR33463:SF203">
    <property type="entry name" value="AAA+ ATPASE DOMAIN-CONTAINING PROTEIN"/>
    <property type="match status" value="1"/>
</dbReference>
<dbReference type="SUPFAM" id="SSF52058">
    <property type="entry name" value="L domain-like"/>
    <property type="match status" value="1"/>
</dbReference>
<evidence type="ECO:0000256" key="1">
    <source>
        <dbReference type="ARBA" id="ARBA00008894"/>
    </source>
</evidence>
<sequence length="1157" mass="131137">MCWAWILANIVTPVASRTVDGLGNRVEEQIGYLLDYDDNLEGFRTRAGQLEARKNDVLGQVDKARDNNEKIKEAVLLWLAKAIQIEIDKEMMEEKIEKNKGPCHTWQLDWRFRCQLSELAKDKITKIDELMASRDIHSVSDLTQSADLGDLATPDYVPLESSSKALNSIMKLLKDDKVNIIGLQGPGGIGKSTLMEQLAKQIDTIAPHDKAHVIVAESSDLRRIQDKIAELLKFKIEEEDELQRRATLAKRLRERTKKVLIILDDVREKINLAVSGIPYGEERKRCKVIVTSRRLDVCSKMSDVTVQIEELGEEDRLKLFKQIARLPDSEAFEGAAKVIVKACGSLPNAIAIVAGALRGKLANESNESLVNIWNDAVEEVIRESRDIKIEEIPKEEFLGITIGYNELKMVAKGCLQFCCLFPAYRSVPIEDFVMHGLVDRLFRDVDSMGGVLNKMQSIVEDLRNRKILSYREGEGTYRIHDNTRIVVKYFATKEGNNLKSEAGLKKGWPQEDLKEYKKISLMDSGINKLPDEPMCPQLLTLFLQHNAFDKIPPGFFEHMREINFLDLSYTNISTLPGSIECLVKLRSLRAENTHLEKAPLKKEFKELVILILRGSSIRELPKGLERWINLKLLDLSNNIFLQGIPPNIISKLCQLEELYIGNSFGNWELEETPNPKSAAFKEVASLSRLTVLYIHINSTEVLSKQFDGPWGNLKRFRVQVNDDYWEIASTRSMHLKNISTPLADWVKLLLEKTEDLTLTRSRDLEDIGAIEVQGLTALMTMHLRACSLQRIFRSSFYARARNAEELNVEYCYSMKEVFCLEENEIEEEQAGLRKLRELILEGLPKLLTIWKGNHSKAHVENLEIMRVKECGKLKNIFSKTLALKLGKLEQLSFQKCDRLEEIVSSDEPEEKPEAAVSNIPPPPIFQNLQKLIISKCHKMKSVFSLTIVKGLKELKELNIVGCNEMERIISVSDEERKEERADILIQLENLILEDLTELKTIYNGKEILEWAGLERLQVRNCPNVKRLPMDASSAPKLVEVRAETQWLEALEWEDDDDYCKGRLLSLAQKSALQKMISSQAHLRLSLKESGKHEVHGAGYNAGRISSQAHLRLSLKESGKHEVHGFGYNAGGIVAGTMPGSQKESPAVFGCQRLGAAG</sequence>
<name>A0A2H5Q3U9_CITUN</name>
<keyword evidence="5" id="KW-0175">Coiled coil</keyword>
<evidence type="ECO:0000313" key="8">
    <source>
        <dbReference type="EMBL" id="GAY59330.1"/>
    </source>
</evidence>
<dbReference type="PANTHER" id="PTHR33463">
    <property type="entry name" value="NB-ARC DOMAIN-CONTAINING PROTEIN-RELATED"/>
    <property type="match status" value="1"/>
</dbReference>
<evidence type="ECO:0000256" key="3">
    <source>
        <dbReference type="ARBA" id="ARBA00022821"/>
    </source>
</evidence>
<dbReference type="PRINTS" id="PR00364">
    <property type="entry name" value="DISEASERSIST"/>
</dbReference>
<feature type="domain" description="AAA+ ATPase" evidence="7">
    <location>
        <begin position="177"/>
        <end position="328"/>
    </location>
</feature>
<feature type="coiled-coil region" evidence="5">
    <location>
        <begin position="47"/>
        <end position="74"/>
    </location>
</feature>
<dbReference type="Pfam" id="PF13855">
    <property type="entry name" value="LRR_8"/>
    <property type="match status" value="1"/>
</dbReference>
<dbReference type="Proteomes" id="UP000236630">
    <property type="component" value="Unassembled WGS sequence"/>
</dbReference>
<dbReference type="SUPFAM" id="SSF52540">
    <property type="entry name" value="P-loop containing nucleoside triphosphate hydrolases"/>
    <property type="match status" value="1"/>
</dbReference>
<evidence type="ECO:0000256" key="4">
    <source>
        <dbReference type="ARBA" id="ARBA00022840"/>
    </source>
</evidence>
<dbReference type="EMBL" id="BDQV01000209">
    <property type="protein sequence ID" value="GAY59331.1"/>
    <property type="molecule type" value="Genomic_DNA"/>
</dbReference>
<protein>
    <recommendedName>
        <fullName evidence="7">AAA+ ATPase domain-containing protein</fullName>
    </recommendedName>
</protein>
<dbReference type="GO" id="GO:0043531">
    <property type="term" value="F:ADP binding"/>
    <property type="evidence" value="ECO:0007669"/>
    <property type="project" value="InterPro"/>
</dbReference>
<evidence type="ECO:0000256" key="5">
    <source>
        <dbReference type="SAM" id="Coils"/>
    </source>
</evidence>
<keyword evidence="9" id="KW-1185">Reference proteome</keyword>
<dbReference type="InterPro" id="IPR050905">
    <property type="entry name" value="Plant_NBS-LRR"/>
</dbReference>
<dbReference type="SMART" id="SM00382">
    <property type="entry name" value="AAA"/>
    <property type="match status" value="1"/>
</dbReference>
<proteinExistence type="inferred from homology"/>
<dbReference type="Gene3D" id="1.10.8.430">
    <property type="entry name" value="Helical domain of apoptotic protease-activating factors"/>
    <property type="match status" value="1"/>
</dbReference>
<gene>
    <name evidence="8" type="ORF">CUMW_193740</name>
</gene>
<evidence type="ECO:0000256" key="2">
    <source>
        <dbReference type="ARBA" id="ARBA00022741"/>
    </source>
</evidence>
<dbReference type="InterPro" id="IPR057135">
    <property type="entry name" value="At4g27190-like_LRR"/>
</dbReference>
<dbReference type="InterPro" id="IPR001611">
    <property type="entry name" value="Leu-rich_rpt"/>
</dbReference>
<comment type="similarity">
    <text evidence="1">Belongs to the disease resistance NB-LRR family.</text>
</comment>
<feature type="signal peptide" evidence="6">
    <location>
        <begin position="1"/>
        <end position="16"/>
    </location>
</feature>
<dbReference type="EMBL" id="BDQV01000209">
    <property type="protein sequence ID" value="GAY59330.1"/>
    <property type="molecule type" value="Genomic_DNA"/>
</dbReference>
<dbReference type="GO" id="GO:0006952">
    <property type="term" value="P:defense response"/>
    <property type="evidence" value="ECO:0007669"/>
    <property type="project" value="UniProtKB-KW"/>
</dbReference>
<dbReference type="GO" id="GO:0005524">
    <property type="term" value="F:ATP binding"/>
    <property type="evidence" value="ECO:0007669"/>
    <property type="project" value="UniProtKB-KW"/>
</dbReference>
<reference evidence="8 9" key="1">
    <citation type="journal article" date="2017" name="Front. Genet.">
        <title>Draft sequencing of the heterozygous diploid genome of Satsuma (Citrus unshiu Marc.) using a hybrid assembly approach.</title>
        <authorList>
            <person name="Shimizu T."/>
            <person name="Tanizawa Y."/>
            <person name="Mochizuki T."/>
            <person name="Nagasaki H."/>
            <person name="Yoshioka T."/>
            <person name="Toyoda A."/>
            <person name="Fujiyama A."/>
            <person name="Kaminuma E."/>
            <person name="Nakamura Y."/>
        </authorList>
    </citation>
    <scope>NUCLEOTIDE SEQUENCE [LARGE SCALE GENOMIC DNA]</scope>
    <source>
        <strain evidence="9">cv. Miyagawa wase</strain>
    </source>
</reference>
<dbReference type="Pfam" id="PF00931">
    <property type="entry name" value="NB-ARC"/>
    <property type="match status" value="1"/>
</dbReference>
<evidence type="ECO:0000313" key="9">
    <source>
        <dbReference type="Proteomes" id="UP000236630"/>
    </source>
</evidence>
<keyword evidence="6" id="KW-0732">Signal</keyword>
<keyword evidence="4" id="KW-0067">ATP-binding</keyword>
<comment type="caution">
    <text evidence="8">The sequence shown here is derived from an EMBL/GenBank/DDBJ whole genome shotgun (WGS) entry which is preliminary data.</text>
</comment>
<dbReference type="InterPro" id="IPR042197">
    <property type="entry name" value="Apaf_helical"/>
</dbReference>
<accession>A0A2H5Q3U9</accession>
<dbReference type="InterPro" id="IPR027417">
    <property type="entry name" value="P-loop_NTPase"/>
</dbReference>
<keyword evidence="3" id="KW-0611">Plant defense</keyword>
<dbReference type="Gene3D" id="3.80.10.10">
    <property type="entry name" value="Ribonuclease Inhibitor"/>
    <property type="match status" value="2"/>
</dbReference>
<dbReference type="Gene3D" id="3.40.50.300">
    <property type="entry name" value="P-loop containing nucleotide triphosphate hydrolases"/>
    <property type="match status" value="1"/>
</dbReference>
<organism evidence="8 9">
    <name type="scientific">Citrus unshiu</name>
    <name type="common">Satsuma mandarin</name>
    <name type="synonym">Citrus nobilis var. unshiu</name>
    <dbReference type="NCBI Taxonomy" id="55188"/>
    <lineage>
        <taxon>Eukaryota</taxon>
        <taxon>Viridiplantae</taxon>
        <taxon>Streptophyta</taxon>
        <taxon>Embryophyta</taxon>
        <taxon>Tracheophyta</taxon>
        <taxon>Spermatophyta</taxon>
        <taxon>Magnoliopsida</taxon>
        <taxon>eudicotyledons</taxon>
        <taxon>Gunneridae</taxon>
        <taxon>Pentapetalae</taxon>
        <taxon>rosids</taxon>
        <taxon>malvids</taxon>
        <taxon>Sapindales</taxon>
        <taxon>Rutaceae</taxon>
        <taxon>Aurantioideae</taxon>
        <taxon>Citrus</taxon>
    </lineage>
</organism>
<keyword evidence="2" id="KW-0547">Nucleotide-binding</keyword>
<evidence type="ECO:0000256" key="6">
    <source>
        <dbReference type="SAM" id="SignalP"/>
    </source>
</evidence>
<dbReference type="Pfam" id="PF23247">
    <property type="entry name" value="LRR_RPS2"/>
    <property type="match status" value="2"/>
</dbReference>